<keyword evidence="3" id="KW-1185">Reference proteome</keyword>
<dbReference type="EMBL" id="JBHMAF010000017">
    <property type="protein sequence ID" value="MFB9757835.1"/>
    <property type="molecule type" value="Genomic_DNA"/>
</dbReference>
<protein>
    <submittedName>
        <fullName evidence="2">Uncharacterized protein</fullName>
    </submittedName>
</protein>
<feature type="region of interest" description="Disordered" evidence="1">
    <location>
        <begin position="27"/>
        <end position="49"/>
    </location>
</feature>
<dbReference type="RefSeq" id="WP_379948086.1">
    <property type="nucleotide sequence ID" value="NZ_JBHMAF010000017.1"/>
</dbReference>
<gene>
    <name evidence="2" type="ORF">ACFFMS_04660</name>
</gene>
<proteinExistence type="predicted"/>
<evidence type="ECO:0000313" key="3">
    <source>
        <dbReference type="Proteomes" id="UP001589609"/>
    </source>
</evidence>
<feature type="compositionally biased region" description="Polar residues" evidence="1">
    <location>
        <begin position="36"/>
        <end position="49"/>
    </location>
</feature>
<evidence type="ECO:0000256" key="1">
    <source>
        <dbReference type="SAM" id="MobiDB-lite"/>
    </source>
</evidence>
<accession>A0ABV5WBS7</accession>
<name>A0ABV5WBS7_9BACI</name>
<organism evidence="2 3">
    <name type="scientific">Ectobacillus funiculus</name>
    <dbReference type="NCBI Taxonomy" id="137993"/>
    <lineage>
        <taxon>Bacteria</taxon>
        <taxon>Bacillati</taxon>
        <taxon>Bacillota</taxon>
        <taxon>Bacilli</taxon>
        <taxon>Bacillales</taxon>
        <taxon>Bacillaceae</taxon>
        <taxon>Ectobacillus</taxon>
    </lineage>
</organism>
<comment type="caution">
    <text evidence="2">The sequence shown here is derived from an EMBL/GenBank/DDBJ whole genome shotgun (WGS) entry which is preliminary data.</text>
</comment>
<dbReference type="Proteomes" id="UP001589609">
    <property type="component" value="Unassembled WGS sequence"/>
</dbReference>
<evidence type="ECO:0000313" key="2">
    <source>
        <dbReference type="EMBL" id="MFB9757835.1"/>
    </source>
</evidence>
<sequence length="49" mass="5411">MNRERIPEHKLNFTTTAGQAIENMTSNEFSKAAASEKTSTKQGNVKQGK</sequence>
<reference evidence="2 3" key="1">
    <citation type="submission" date="2024-09" db="EMBL/GenBank/DDBJ databases">
        <authorList>
            <person name="Sun Q."/>
            <person name="Mori K."/>
        </authorList>
    </citation>
    <scope>NUCLEOTIDE SEQUENCE [LARGE SCALE GENOMIC DNA]</scope>
    <source>
        <strain evidence="2 3">JCM 11201</strain>
    </source>
</reference>